<evidence type="ECO:0000313" key="3">
    <source>
        <dbReference type="EMBL" id="KAF5647652.1"/>
    </source>
</evidence>
<feature type="domain" description="Bulb-type lectin" evidence="2">
    <location>
        <begin position="3337"/>
        <end position="3447"/>
    </location>
</feature>
<feature type="region of interest" description="Disordered" evidence="1">
    <location>
        <begin position="2120"/>
        <end position="2167"/>
    </location>
</feature>
<feature type="compositionally biased region" description="Polar residues" evidence="1">
    <location>
        <begin position="2149"/>
        <end position="2167"/>
    </location>
</feature>
<accession>A0A8H5S984</accession>
<dbReference type="Gene3D" id="3.40.220.10">
    <property type="entry name" value="Leucine Aminopeptidase, subunit E, domain 1"/>
    <property type="match status" value="1"/>
</dbReference>
<dbReference type="SUPFAM" id="SSF51110">
    <property type="entry name" value="alpha-D-mannose-specific plant lectins"/>
    <property type="match status" value="4"/>
</dbReference>
<dbReference type="InterPro" id="IPR001480">
    <property type="entry name" value="Bulb-type_lectin_dom"/>
</dbReference>
<gene>
    <name evidence="3" type="ORF">FTJAE_1708</name>
</gene>
<comment type="caution">
    <text evidence="3">The sequence shown here is derived from an EMBL/GenBank/DDBJ whole genome shotgun (WGS) entry which is preliminary data.</text>
</comment>
<evidence type="ECO:0000259" key="2">
    <source>
        <dbReference type="PROSITE" id="PS50927"/>
    </source>
</evidence>
<name>A0A8H5S984_9HYPO</name>
<dbReference type="PROSITE" id="PS50927">
    <property type="entry name" value="BULB_LECTIN"/>
    <property type="match status" value="4"/>
</dbReference>
<dbReference type="GeneID" id="59300096"/>
<feature type="region of interest" description="Disordered" evidence="1">
    <location>
        <begin position="2342"/>
        <end position="2372"/>
    </location>
</feature>
<sequence>MVDTTSPKLHVIYAGRGDALVLELTVPSRDDPNRRERRFVILDGGPSNASFQGGAAPYSKYFISSVKSIYGDGPLRPSAIINSHTDDDHYEGILKLFKTSLPSVYQDPKALPNPPPDMLFNGDFILPRARELKSSTLDKKRNSLALDTFKEVLSPKKFKERLNAADNNPLGDQGIQIGYPKLNDLLIFSRDDGKKKTKLVDNLVDLEAAADGTGRYPRELLRLIPKVADLDESNTNLSSLVMWTDPNLTQGCIAATGDNVGYRIAKHLTPTTMEVYKIQHHGSLRNSQLVGKDGRGNLIGDAQHLNLTDHAVAIECSMRELAEHAWGSDYELQDGHIPSNRLSFFCPAALTPERQETLKAACRSHNLRAVNAFFNYDTAQGHLVPSDYWSLWCWQGTNMPTKYWLAYYTNADSLRRVMDFYNRFDSQTYVVSANGSHGHPSPSVIAGLALVVASREQHRCLFVTSGFALSTEPIYGLIYWAYRASKKTDDEAQALVEATVGANGFLAIRCLAHGVYMSIDGGNAFKGTASERDYLQRSIPVSISAGVDGLDSLYKALETDKTVLPKRPGGGAFYIIQCKNDRWNHLTLDLSNMPNEPRVVPSQQPQLQRVQESWETDNPLNFDSDHAAIHICPIGYDGEPYTFWVHGDPKSGYSFSFLLHGSRCYLCLYSDKPNTFLPDVSQSHTFDPATFDLVFLTKAQYETLESQPNLFHVEPLLFSFTQSLSPPLIIPSNFVQAGLGSRSLLADSQLNTIRPALETQNSLKVPSTKLKATLNASKAPIRPEAVTVHTDPPASIESSGQPQVRLGPQTSSLQAFCEVASILYDTPPQPWTVLHTMTVLLGSRNLAQLKMKHSLETAIFSAKIRPEAITVTFDTTGYSTLVRGANIAFIAPTNAAVKINDVALSVKEGLVRIDWPQGNGISVTNDLMLGGDGTMSIGFKHTVLPSDTSLQSCSLKVALDTICKNSSPPMATDWKTLALPKLLAFLTNRSPQEMTDFLMDRLPEIMIHRRFLQQLVDVNRSTAFVLPSPIGDFVVKEAKLFPSSAILIDAIKEAISVTNAPVKLEDVKVTLKNGGMPGETIVLTGGVAISNLLLNFEVDMTKAPPIESPTATAVSWKFTAQKADEPLPNISQLWKSTKQGAGGLELNEFSQKKSLPFSSSPLSKLKYSGIGFIVSQPVPRIAKYKVASIFAATSLSDWQGLLPSSIGQLVRKADGKTSFDTTAYVEIRNPLEASLRAWAVVINFEVNFTASSPTGTQQPGQHYTVAASLAAEPIAGTSAYDYHVSISGSDNGVTVPQLAQAVGYSKEIATLTETLPMLGALEKLHLKSFRISLEQSQKSAGVISPFTLGDFTLSVTVQDLPIYKKIHLITAEVALEYCDNTWEGRLHAVLGVDKKRLKADLILPQVNIPGYIEIIAPEGLKIGDVLNSIDVQSLELEQLPFTQLANAAASVSLDRISLDLERQDTSIVVSGGTLELSLLDLDIARISMCDANVKFKWDTVLDEKTKLSQRFVAVAVEATTTDRNFIASVTYDAYSKTLSATLSTVKPRTVSDLIKFILPDMGSNQLLDMVGGLGVTEAAVSFSANGFKPTSFSISLVNQENIIVDQVKVNELEVSYLAAGQVSPSNDNKVVSATENLLTVRGTTVGKGVNASINLLATWATGATTTISVVIMPLTQDTDGSLTLPSLVTLFKWPNKLPNTQLPPNAPNISFLKLNIIHASGKVSFLAKNNNPKSSGSVQIDSLTIVVQSQEKYPLPDVPNVTLEGLSLKLEYDRMRTVNPFMGSIWAYLRLPKDLIVGLRYTATQQGSGWKHQYIGNLRMKDFKAEPDKLLTFDSIVNQYLGPNQISIPPTVELPSPLAMTLVGMAYTSGDRFEVYGGNENLDKVIGSFGDLQLKLTGIGGRIIKQLGPINKSVEATVYGSLVLKSLTSTTAGAVLHVASGSDMNGLLTAELQRLVAISPTGSVTGQTNPPLQNQISDLIDAVGGQVGVWKSLAPGITRPDMSLASGNAFAKLLVDFGRRNMFIAGRIESIGQALLWIRHYPAQNDTKTGKSTGKGTFGYLLCVSLHSITALWPSLANENELGSNWLSFDNVGISAQISSDDISATDMQAQLDLINRVFPPTVGSKEPPASTALADAKTKLEDSAADVSKSNPSPSPGSTAVSGTTAKDNPLVLKGARFQARILLDDHTILSKMLSLSFDGEVGKQPKLTFEALIPPEGTPAAYMVTVSDFRMFEGSFVLQYARGSYIGGTQHKIQLQGLLIFHFDETHRYQFLAESWTKEGETGFEVSTPAVQSQASFPTVVSAATSMNSGNTVSPATPADPVTLPLKPIGTSSLYFPPPPPVTGPIPSVKPEDNSKNSPSTGSASTTEPQTLAFPEMFGVSLKVSKLRGTIFAPNTGTAPSTKRVFHCVIHGTVDVFGLSVIGQVVFIGASPRALVLSVFNEVPISRVYSDLLNEKSTGGVSWPTEFDDIKLKSARIYYLKSADGKDQSVQLDGSSDKVEHAVSLMLKAGFNIDADLELFEKPFVVNVGLSKNGVIISGSYNGDIDFGFCVFTKGVNSSGPRVQVSSLSGRMVSGKQVPAEKKFEMASGMRILNHDGFGLSLQQSSGVWIGKASYSNSIPLGDTEIKGPFELTIRYEKGRFSFNGLHLEKNLDIDIEEALRLASNKVDTQCEKLVGKLFDKVVKTRFTWDLSMGGVKNSALTVLIGGKFHLSILNSTALDVSFKLPANLEVELKPNVFTLNGLLDTICTFLKTNSSLERLGEQILTNKQDAAKLFGVMTLKNLSKKVIAALLCRRITPPEIWPAVETNLPPDDKSPKPEGKPQPHDEPESWFEKLKRVVQVVIEAVAIVAAVAAFGEIFAAVSEFTAVAEETLLLLDRAIEVLRTIKSPTPADLAKLAGYAKLQSGYQGALKNAPAQIARAEAQIRQNLNLAKKPDAQFLAKDGKLRLSNLSTSKPTVFVSGATATKIAWDLVLTATNTPPSNDDTTGAVPNRLSIADGQIEGGKPIDVIRPDLVGAKEVYAWARMSYTDSLGTNSPTLTTFVSSIWTPVNVVIVNDATWQTHLKSDFSLTTDPTVSVADGTTLQADWTAGLPADAVKTIVGRYTDIGKLQWEVVASLSQNPEERSPGIELSRESVVPATITKWAKKVDPNLLGTSLAGNNNTIIPRATVFVHVRAVLDVSLTGSRLTAPWRTGQKLAPKNMLGPGEWLRVGDYLVAANGKLRFVLQPDGSFVLLQILGTNTKQLWSSNTPCSSSDAQRQRVMMLESGNLQLQVMAPDDVSVQVVRWASNTDTKPSNAGASLVLQEDGRAQIYESDGKSILWTTGTKALWPPSQKDRLQVGEVLYAGDRLVSPNGRFVLVFQGDGNFVIYDGSKPIWAIDTSPFYKPRTVQMLDDDNLVVDREYATWTSGTRRRLGGGHGSLIMRDDGAAVIVSDGTIIWATKGGLVQPWEPVDLTPCKQPGDILRPGEFLAKGQSLLSSNSAVSATLQTDGNFVLSWKAASNAERLVLWTTSTTLNSITRLCFGLVPRQLNLYGAGAQVSWSPQRDREWGADQVLRVSNDGNLAILSEAADPYDYSGKTNRQWSTGTSLPVLPNKDTNALLTGQGVLLGQSITSTNGKYSFSFNKAGEMIIATVSGYKPTVNFAWNPRGDQGTRTNSTMLSFTTDGYLELKDTTSQIWREGPGQKSGPGRIVGFCMRDDGLAVVQVMETNVQGGEILWTLPQPVGDRITTGQKLCVNQRLRSSNGAYEFILQGDCNIVLYRFRKPDIIRPSQNEAIWVSQTWDSSDHPDRLIMQPDGNLVAYKQGWGGNRAFWSTQTMVAGGGPVKRMLVLQDDGNLVLMEEGSGKVVWNTGTKGNFPESFFFTGQAPSFSMTAKTPHIPHIHLLCMEEQFSDAFNVARKSRKLPDSVSIEIHNCALSQLSGKVKFDTVVSPANSYGRLDGAFDDAISRQFSPRDDYHALTGVAQAQLYKTWRGFAPPGTCTLVEIPKDFEARSRNVYGTRRVALCPTMRMPAEVRWDKEVIYECIWSLLCAIDNHNRDASELDRIESVLMTPLATGVGRVSPEKWALQTVLAMKHFVEASENPEKWSSLQWADLGRTCAETQLTWTK</sequence>
<dbReference type="RefSeq" id="XP_037211276.1">
    <property type="nucleotide sequence ID" value="XM_037347826.1"/>
</dbReference>
<feature type="compositionally biased region" description="Polar residues" evidence="1">
    <location>
        <begin position="2358"/>
        <end position="2372"/>
    </location>
</feature>
<feature type="compositionally biased region" description="Basic and acidic residues" evidence="1">
    <location>
        <begin position="2813"/>
        <end position="2831"/>
    </location>
</feature>
<dbReference type="CDD" id="cd00028">
    <property type="entry name" value="B_lectin"/>
    <property type="match status" value="1"/>
</dbReference>
<dbReference type="InterPro" id="IPR036426">
    <property type="entry name" value="Bulb-type_lectin_dom_sf"/>
</dbReference>
<feature type="region of interest" description="Disordered" evidence="1">
    <location>
        <begin position="2806"/>
        <end position="2831"/>
    </location>
</feature>
<dbReference type="SUPFAM" id="SSF52949">
    <property type="entry name" value="Macro domain-like"/>
    <property type="match status" value="1"/>
</dbReference>
<dbReference type="Gene3D" id="3.60.15.10">
    <property type="entry name" value="Ribonuclease Z/Hydroxyacylglutathione hydrolase-like"/>
    <property type="match status" value="1"/>
</dbReference>
<evidence type="ECO:0000256" key="1">
    <source>
        <dbReference type="SAM" id="MobiDB-lite"/>
    </source>
</evidence>
<dbReference type="OrthoDB" id="6082470at2759"/>
<dbReference type="Gene3D" id="2.90.10.30">
    <property type="match status" value="3"/>
</dbReference>
<dbReference type="Gene3D" id="2.90.10.10">
    <property type="entry name" value="Bulb-type lectin domain"/>
    <property type="match status" value="3"/>
</dbReference>
<reference evidence="3 4" key="1">
    <citation type="submission" date="2020-05" db="EMBL/GenBank/DDBJ databases">
        <title>Identification and distribution of gene clusters putatively required for synthesis of sphingolipid metabolism inhibitors in phylogenetically diverse species of the filamentous fungus Fusarium.</title>
        <authorList>
            <person name="Kim H.-S."/>
            <person name="Busman M."/>
            <person name="Brown D.W."/>
            <person name="Divon H."/>
            <person name="Uhlig S."/>
            <person name="Proctor R.H."/>
        </authorList>
    </citation>
    <scope>NUCLEOTIDE SEQUENCE [LARGE SCALE GENOMIC DNA]</scope>
    <source>
        <strain evidence="3 4">NRRL 66243</strain>
    </source>
</reference>
<dbReference type="EMBL" id="JAAQRI010000030">
    <property type="protein sequence ID" value="KAF5647652.1"/>
    <property type="molecule type" value="Genomic_DNA"/>
</dbReference>
<protein>
    <submittedName>
        <fullName evidence="3">Appr-1-p processing enzyme family</fullName>
    </submittedName>
</protein>
<dbReference type="Proteomes" id="UP000530670">
    <property type="component" value="Unassembled WGS sequence"/>
</dbReference>
<proteinExistence type="predicted"/>
<keyword evidence="4" id="KW-1185">Reference proteome</keyword>
<feature type="domain" description="Bulb-type lectin" evidence="2">
    <location>
        <begin position="3728"/>
        <end position="3855"/>
    </location>
</feature>
<dbReference type="InterPro" id="IPR043472">
    <property type="entry name" value="Macro_dom-like"/>
</dbReference>
<organism evidence="3 4">
    <name type="scientific">Fusarium tjaetaba</name>
    <dbReference type="NCBI Taxonomy" id="1567544"/>
    <lineage>
        <taxon>Eukaryota</taxon>
        <taxon>Fungi</taxon>
        <taxon>Dikarya</taxon>
        <taxon>Ascomycota</taxon>
        <taxon>Pezizomycotina</taxon>
        <taxon>Sordariomycetes</taxon>
        <taxon>Hypocreomycetidae</taxon>
        <taxon>Hypocreales</taxon>
        <taxon>Nectriaceae</taxon>
        <taxon>Fusarium</taxon>
        <taxon>Fusarium fujikuroi species complex</taxon>
    </lineage>
</organism>
<dbReference type="InterPro" id="IPR036866">
    <property type="entry name" value="RibonucZ/Hydroxyglut_hydro"/>
</dbReference>
<feature type="domain" description="Bulb-type lectin" evidence="2">
    <location>
        <begin position="3464"/>
        <end position="3623"/>
    </location>
</feature>
<evidence type="ECO:0000313" key="4">
    <source>
        <dbReference type="Proteomes" id="UP000530670"/>
    </source>
</evidence>
<feature type="domain" description="Bulb-type lectin" evidence="2">
    <location>
        <begin position="3202"/>
        <end position="3327"/>
    </location>
</feature>
<dbReference type="SMART" id="SM00108">
    <property type="entry name" value="B_lectin"/>
    <property type="match status" value="3"/>
</dbReference>